<protein>
    <recommendedName>
        <fullName evidence="7">C2H2-type domain-containing protein</fullName>
    </recommendedName>
</protein>
<dbReference type="GO" id="GO:0000981">
    <property type="term" value="F:DNA-binding transcription factor activity, RNA polymerase II-specific"/>
    <property type="evidence" value="ECO:0007669"/>
    <property type="project" value="TreeGrafter"/>
</dbReference>
<dbReference type="Proteomes" id="UP000314980">
    <property type="component" value="Unassembled WGS sequence"/>
</dbReference>
<feature type="domain" description="C2H2-type" evidence="7">
    <location>
        <begin position="81"/>
        <end position="108"/>
    </location>
</feature>
<dbReference type="AlphaFoldDB" id="A0A4W6DSW5"/>
<dbReference type="PROSITE" id="PS50157">
    <property type="entry name" value="ZINC_FINGER_C2H2_2"/>
    <property type="match status" value="4"/>
</dbReference>
<evidence type="ECO:0000256" key="6">
    <source>
        <dbReference type="SAM" id="MobiDB-lite"/>
    </source>
</evidence>
<keyword evidence="1" id="KW-0479">Metal-binding</keyword>
<dbReference type="PROSITE" id="PS00028">
    <property type="entry name" value="ZINC_FINGER_C2H2_1"/>
    <property type="match status" value="3"/>
</dbReference>
<feature type="compositionally biased region" description="Basic residues" evidence="6">
    <location>
        <begin position="356"/>
        <end position="365"/>
    </location>
</feature>
<dbReference type="PANTHER" id="PTHR24409:SF295">
    <property type="entry name" value="AZ2-RELATED"/>
    <property type="match status" value="1"/>
</dbReference>
<evidence type="ECO:0000256" key="2">
    <source>
        <dbReference type="ARBA" id="ARBA00022737"/>
    </source>
</evidence>
<dbReference type="InterPro" id="IPR036236">
    <property type="entry name" value="Znf_C2H2_sf"/>
</dbReference>
<feature type="compositionally biased region" description="Basic and acidic residues" evidence="6">
    <location>
        <begin position="290"/>
        <end position="315"/>
    </location>
</feature>
<feature type="domain" description="C2H2-type" evidence="7">
    <location>
        <begin position="53"/>
        <end position="80"/>
    </location>
</feature>
<keyword evidence="9" id="KW-1185">Reference proteome</keyword>
<evidence type="ECO:0000256" key="5">
    <source>
        <dbReference type="PROSITE-ProRule" id="PRU00042"/>
    </source>
</evidence>
<dbReference type="Gene3D" id="3.30.160.60">
    <property type="entry name" value="Classic Zinc Finger"/>
    <property type="match status" value="4"/>
</dbReference>
<dbReference type="Pfam" id="PF00096">
    <property type="entry name" value="zf-C2H2"/>
    <property type="match status" value="2"/>
</dbReference>
<accession>A0A4W6DSW5</accession>
<dbReference type="SMART" id="SM00355">
    <property type="entry name" value="ZnF_C2H2"/>
    <property type="match status" value="4"/>
</dbReference>
<evidence type="ECO:0000313" key="9">
    <source>
        <dbReference type="Proteomes" id="UP000314980"/>
    </source>
</evidence>
<feature type="region of interest" description="Disordered" evidence="6">
    <location>
        <begin position="1"/>
        <end position="35"/>
    </location>
</feature>
<reference evidence="9" key="1">
    <citation type="submission" date="2015-09" db="EMBL/GenBank/DDBJ databases">
        <authorList>
            <person name="Sai Rama Sridatta P."/>
        </authorList>
    </citation>
    <scope>NUCLEOTIDE SEQUENCE [LARGE SCALE GENOMIC DNA]</scope>
</reference>
<proteinExistence type="predicted"/>
<dbReference type="GO" id="GO:0005634">
    <property type="term" value="C:nucleus"/>
    <property type="evidence" value="ECO:0007669"/>
    <property type="project" value="TreeGrafter"/>
</dbReference>
<dbReference type="Ensembl" id="ENSLCAT00010028599.1">
    <property type="protein sequence ID" value="ENSLCAP00010027989.1"/>
    <property type="gene ID" value="ENSLCAG00010013166.1"/>
</dbReference>
<keyword evidence="2" id="KW-0677">Repeat</keyword>
<name>A0A4W6DSW5_LATCA</name>
<feature type="region of interest" description="Disordered" evidence="6">
    <location>
        <begin position="274"/>
        <end position="365"/>
    </location>
</feature>
<dbReference type="SUPFAM" id="SSF57667">
    <property type="entry name" value="beta-beta-alpha zinc fingers"/>
    <property type="match status" value="2"/>
</dbReference>
<evidence type="ECO:0000256" key="3">
    <source>
        <dbReference type="ARBA" id="ARBA00022771"/>
    </source>
</evidence>
<feature type="region of interest" description="Disordered" evidence="6">
    <location>
        <begin position="187"/>
        <end position="219"/>
    </location>
</feature>
<keyword evidence="4" id="KW-0862">Zinc</keyword>
<evidence type="ECO:0000259" key="7">
    <source>
        <dbReference type="PROSITE" id="PS50157"/>
    </source>
</evidence>
<feature type="domain" description="C2H2-type" evidence="7">
    <location>
        <begin position="220"/>
        <end position="247"/>
    </location>
</feature>
<feature type="domain" description="C2H2-type" evidence="7">
    <location>
        <begin position="248"/>
        <end position="275"/>
    </location>
</feature>
<dbReference type="GeneTree" id="ENSGT00950000182774"/>
<evidence type="ECO:0000313" key="8">
    <source>
        <dbReference type="Ensembl" id="ENSLCAP00010027989.1"/>
    </source>
</evidence>
<feature type="compositionally biased region" description="Basic and acidic residues" evidence="6">
    <location>
        <begin position="194"/>
        <end position="210"/>
    </location>
</feature>
<dbReference type="GO" id="GO:0008270">
    <property type="term" value="F:zinc ion binding"/>
    <property type="evidence" value="ECO:0007669"/>
    <property type="project" value="UniProtKB-KW"/>
</dbReference>
<dbReference type="GO" id="GO:0000977">
    <property type="term" value="F:RNA polymerase II transcription regulatory region sequence-specific DNA binding"/>
    <property type="evidence" value="ECO:0007669"/>
    <property type="project" value="TreeGrafter"/>
</dbReference>
<keyword evidence="3 5" id="KW-0863">Zinc-finger</keyword>
<evidence type="ECO:0000256" key="1">
    <source>
        <dbReference type="ARBA" id="ARBA00022723"/>
    </source>
</evidence>
<organism evidence="8 9">
    <name type="scientific">Lates calcarifer</name>
    <name type="common">Barramundi</name>
    <name type="synonym">Holocentrus calcarifer</name>
    <dbReference type="NCBI Taxonomy" id="8187"/>
    <lineage>
        <taxon>Eukaryota</taxon>
        <taxon>Metazoa</taxon>
        <taxon>Chordata</taxon>
        <taxon>Craniata</taxon>
        <taxon>Vertebrata</taxon>
        <taxon>Euteleostomi</taxon>
        <taxon>Actinopterygii</taxon>
        <taxon>Neopterygii</taxon>
        <taxon>Teleostei</taxon>
        <taxon>Neoteleostei</taxon>
        <taxon>Acanthomorphata</taxon>
        <taxon>Carangaria</taxon>
        <taxon>Carangaria incertae sedis</taxon>
        <taxon>Centropomidae</taxon>
        <taxon>Lates</taxon>
    </lineage>
</organism>
<evidence type="ECO:0000256" key="4">
    <source>
        <dbReference type="ARBA" id="ARBA00022833"/>
    </source>
</evidence>
<reference evidence="8" key="3">
    <citation type="submission" date="2025-09" db="UniProtKB">
        <authorList>
            <consortium name="Ensembl"/>
        </authorList>
    </citation>
    <scope>IDENTIFICATION</scope>
</reference>
<feature type="compositionally biased region" description="Basic and acidic residues" evidence="6">
    <location>
        <begin position="323"/>
        <end position="332"/>
    </location>
</feature>
<reference evidence="8" key="2">
    <citation type="submission" date="2025-08" db="UniProtKB">
        <authorList>
            <consortium name="Ensembl"/>
        </authorList>
    </citation>
    <scope>IDENTIFICATION</scope>
</reference>
<sequence length="365" mass="42098">MLVSEDVVLPEQWNPGLEQEVQTQPPHIKEEQEEPWSNNLNIHMRIHTGERPFSCSICGKRFKHGGHLTQHMSVHRKENRFSCNICDKRFTWLYQLKRHKCDGESSQPHELWSSQEGEQLQGLEEADITKFTFTPLQNLNDVEIIKFTYNPRRAVRPGELDLSAAGSAQVEPGPVDLVQDVLLVSSSETEDSDDYSRESADPRPASDRPKPKTNRRPGTISCRVCSRTFRARRFLFRHVKVHLQEAEAVCGMCGERFETTDGLRLHVQTHRIGRKRGDPENETGTQSGERLIHQRSNLDTKDHEDQNLNRCDDCGKTFLQEKPGPKESQRWTEEEEEEDLKDKSAFYSGPENESHHLHKPRTVMS</sequence>
<dbReference type="InterPro" id="IPR013087">
    <property type="entry name" value="Znf_C2H2_type"/>
</dbReference>
<dbReference type="PANTHER" id="PTHR24409">
    <property type="entry name" value="ZINC FINGER PROTEIN 142"/>
    <property type="match status" value="1"/>
</dbReference>